<dbReference type="KEGG" id="tut:107361008"/>
<dbReference type="EnsemblMetazoa" id="tetur06g02040.1">
    <property type="protein sequence ID" value="tetur06g02040.1"/>
    <property type="gene ID" value="tetur06g02040"/>
</dbReference>
<sequence length="253" mass="29723">MKYTLISCSLTIILTVTIIPCLTSSLREIDFLSTLFKKIRDDSILPTKVFTEVLRRRVDKINYFKERNNLTSEELVFCDFARHSLRSMQILLNSSSDFVRIKSNLVKSYHDIVASFHAVFDNKRTFSVDYEPVLQINTRKIGNELMRYCDCYPAEEETPSAKAVYPKLKILMLIDDYKSDFNLYADYARERKQYLSSFIDALETLKWQISNATSLINDLDEYDREKLNPETMKVSWARFEFIVKMFLKQIANS</sequence>
<name>T1K6X1_TETUR</name>
<dbReference type="AlphaFoldDB" id="T1K6X1"/>
<gene>
    <name evidence="1" type="primary">107361008</name>
</gene>
<protein>
    <submittedName>
        <fullName evidence="1">Uncharacterized protein</fullName>
    </submittedName>
</protein>
<dbReference type="HOGENOM" id="CLU_1171997_0_0_1"/>
<dbReference type="Proteomes" id="UP000015104">
    <property type="component" value="Unassembled WGS sequence"/>
</dbReference>
<reference evidence="2" key="1">
    <citation type="submission" date="2011-08" db="EMBL/GenBank/DDBJ databases">
        <authorList>
            <person name="Rombauts S."/>
        </authorList>
    </citation>
    <scope>NUCLEOTIDE SEQUENCE</scope>
    <source>
        <strain evidence="2">London</strain>
    </source>
</reference>
<organism evidence="1 2">
    <name type="scientific">Tetranychus urticae</name>
    <name type="common">Two-spotted spider mite</name>
    <dbReference type="NCBI Taxonomy" id="32264"/>
    <lineage>
        <taxon>Eukaryota</taxon>
        <taxon>Metazoa</taxon>
        <taxon>Ecdysozoa</taxon>
        <taxon>Arthropoda</taxon>
        <taxon>Chelicerata</taxon>
        <taxon>Arachnida</taxon>
        <taxon>Acari</taxon>
        <taxon>Acariformes</taxon>
        <taxon>Trombidiformes</taxon>
        <taxon>Prostigmata</taxon>
        <taxon>Eleutherengona</taxon>
        <taxon>Raphignathae</taxon>
        <taxon>Tetranychoidea</taxon>
        <taxon>Tetranychidae</taxon>
        <taxon>Tetranychus</taxon>
    </lineage>
</organism>
<reference evidence="1" key="2">
    <citation type="submission" date="2015-06" db="UniProtKB">
        <authorList>
            <consortium name="EnsemblMetazoa"/>
        </authorList>
    </citation>
    <scope>IDENTIFICATION</scope>
</reference>
<dbReference type="EMBL" id="CAEY01001797">
    <property type="status" value="NOT_ANNOTATED_CDS"/>
    <property type="molecule type" value="Genomic_DNA"/>
</dbReference>
<proteinExistence type="predicted"/>
<keyword evidence="2" id="KW-1185">Reference proteome</keyword>
<accession>T1K6X1</accession>
<evidence type="ECO:0000313" key="2">
    <source>
        <dbReference type="Proteomes" id="UP000015104"/>
    </source>
</evidence>
<evidence type="ECO:0000313" key="1">
    <source>
        <dbReference type="EnsemblMetazoa" id="tetur06g02040.1"/>
    </source>
</evidence>